<gene>
    <name evidence="1" type="ORF">METZ01_LOCUS8191</name>
</gene>
<dbReference type="AlphaFoldDB" id="A0A381NLC6"/>
<evidence type="ECO:0000313" key="1">
    <source>
        <dbReference type="EMBL" id="SUZ55337.1"/>
    </source>
</evidence>
<protein>
    <submittedName>
        <fullName evidence="1">Uncharacterized protein</fullName>
    </submittedName>
</protein>
<accession>A0A381NLC6</accession>
<organism evidence="1">
    <name type="scientific">marine metagenome</name>
    <dbReference type="NCBI Taxonomy" id="408172"/>
    <lineage>
        <taxon>unclassified sequences</taxon>
        <taxon>metagenomes</taxon>
        <taxon>ecological metagenomes</taxon>
    </lineage>
</organism>
<sequence>MANAIAERNATALLNRKAVATKIIIVTEAAADKRTSVLRFLISERPCRKGLYSPTTI</sequence>
<proteinExistence type="predicted"/>
<name>A0A381NLC6_9ZZZZ</name>
<reference evidence="1" key="1">
    <citation type="submission" date="2018-05" db="EMBL/GenBank/DDBJ databases">
        <authorList>
            <person name="Lanie J.A."/>
            <person name="Ng W.-L."/>
            <person name="Kazmierczak K.M."/>
            <person name="Andrzejewski T.M."/>
            <person name="Davidsen T.M."/>
            <person name="Wayne K.J."/>
            <person name="Tettelin H."/>
            <person name="Glass J.I."/>
            <person name="Rusch D."/>
            <person name="Podicherti R."/>
            <person name="Tsui H.-C.T."/>
            <person name="Winkler M.E."/>
        </authorList>
    </citation>
    <scope>NUCLEOTIDE SEQUENCE</scope>
</reference>
<dbReference type="EMBL" id="UINC01000441">
    <property type="protein sequence ID" value="SUZ55337.1"/>
    <property type="molecule type" value="Genomic_DNA"/>
</dbReference>